<keyword evidence="3" id="KW-1185">Reference proteome</keyword>
<feature type="compositionally biased region" description="Polar residues" evidence="1">
    <location>
        <begin position="249"/>
        <end position="269"/>
    </location>
</feature>
<dbReference type="AlphaFoldDB" id="A0A9P6HP52"/>
<protein>
    <submittedName>
        <fullName evidence="2">Uncharacterized protein</fullName>
    </submittedName>
</protein>
<evidence type="ECO:0000256" key="1">
    <source>
        <dbReference type="SAM" id="MobiDB-lite"/>
    </source>
</evidence>
<accession>A0A9P6HP52</accession>
<name>A0A9P6HP52_9AGAM</name>
<reference evidence="2" key="1">
    <citation type="journal article" date="2020" name="Nat. Commun.">
        <title>Large-scale genome sequencing of mycorrhizal fungi provides insights into the early evolution of symbiotic traits.</title>
        <authorList>
            <person name="Miyauchi S."/>
            <person name="Kiss E."/>
            <person name="Kuo A."/>
            <person name="Drula E."/>
            <person name="Kohler A."/>
            <person name="Sanchez-Garcia M."/>
            <person name="Morin E."/>
            <person name="Andreopoulos B."/>
            <person name="Barry K.W."/>
            <person name="Bonito G."/>
            <person name="Buee M."/>
            <person name="Carver A."/>
            <person name="Chen C."/>
            <person name="Cichocki N."/>
            <person name="Clum A."/>
            <person name="Culley D."/>
            <person name="Crous P.W."/>
            <person name="Fauchery L."/>
            <person name="Girlanda M."/>
            <person name="Hayes R.D."/>
            <person name="Keri Z."/>
            <person name="LaButti K."/>
            <person name="Lipzen A."/>
            <person name="Lombard V."/>
            <person name="Magnuson J."/>
            <person name="Maillard F."/>
            <person name="Murat C."/>
            <person name="Nolan M."/>
            <person name="Ohm R.A."/>
            <person name="Pangilinan J."/>
            <person name="Pereira M.F."/>
            <person name="Perotto S."/>
            <person name="Peter M."/>
            <person name="Pfister S."/>
            <person name="Riley R."/>
            <person name="Sitrit Y."/>
            <person name="Stielow J.B."/>
            <person name="Szollosi G."/>
            <person name="Zifcakova L."/>
            <person name="Stursova M."/>
            <person name="Spatafora J.W."/>
            <person name="Tedersoo L."/>
            <person name="Vaario L.M."/>
            <person name="Yamada A."/>
            <person name="Yan M."/>
            <person name="Wang P."/>
            <person name="Xu J."/>
            <person name="Bruns T."/>
            <person name="Baldrian P."/>
            <person name="Vilgalys R."/>
            <person name="Dunand C."/>
            <person name="Henrissat B."/>
            <person name="Grigoriev I.V."/>
            <person name="Hibbett D."/>
            <person name="Nagy L.G."/>
            <person name="Martin F.M."/>
        </authorList>
    </citation>
    <scope>NUCLEOTIDE SEQUENCE</scope>
    <source>
        <strain evidence="2">UH-Tt-Lm1</strain>
    </source>
</reference>
<dbReference type="Proteomes" id="UP000736335">
    <property type="component" value="Unassembled WGS sequence"/>
</dbReference>
<dbReference type="OrthoDB" id="243127at2759"/>
<organism evidence="2 3">
    <name type="scientific">Thelephora terrestris</name>
    <dbReference type="NCBI Taxonomy" id="56493"/>
    <lineage>
        <taxon>Eukaryota</taxon>
        <taxon>Fungi</taxon>
        <taxon>Dikarya</taxon>
        <taxon>Basidiomycota</taxon>
        <taxon>Agaricomycotina</taxon>
        <taxon>Agaricomycetes</taxon>
        <taxon>Thelephorales</taxon>
        <taxon>Thelephoraceae</taxon>
        <taxon>Thelephora</taxon>
    </lineage>
</organism>
<evidence type="ECO:0000313" key="2">
    <source>
        <dbReference type="EMBL" id="KAF9791965.1"/>
    </source>
</evidence>
<evidence type="ECO:0000313" key="3">
    <source>
        <dbReference type="Proteomes" id="UP000736335"/>
    </source>
</evidence>
<dbReference type="EMBL" id="WIUZ02000001">
    <property type="protein sequence ID" value="KAF9791965.1"/>
    <property type="molecule type" value="Genomic_DNA"/>
</dbReference>
<comment type="caution">
    <text evidence="2">The sequence shown here is derived from an EMBL/GenBank/DDBJ whole genome shotgun (WGS) entry which is preliminary data.</text>
</comment>
<proteinExistence type="predicted"/>
<sequence>MVPHPGVGQVSLGALPRPPCFDPLSPPPFAINMGNASTRPTSVGKGSGRRFWMSRFWPGFAYPICVPSDGYLKHQSVRERLRSDPVGRQFCLPRDLSGDWPSQGQAWWSVSVVQGRHLTIIGFNAPGNDLDDPSHSSFGQSYGGPGLLLTDDNLVSDLGSLSLGNDHLNGSLSRGTTSQPSSLLVHALISRAPATDHIVYRQLRMSNAALRHDIGSLVDNNILHAGSSLLRAKVEREADDHFSEGFGSSGQQQTQMRYSSGPHQPNARKSNAGLPQALARAQLNQQTTISTPSPISPTSGQGFPPSSTTPV</sequence>
<feature type="compositionally biased region" description="Polar residues" evidence="1">
    <location>
        <begin position="300"/>
        <end position="311"/>
    </location>
</feature>
<reference evidence="2" key="2">
    <citation type="submission" date="2020-11" db="EMBL/GenBank/DDBJ databases">
        <authorList>
            <consortium name="DOE Joint Genome Institute"/>
            <person name="Kuo A."/>
            <person name="Miyauchi S."/>
            <person name="Kiss E."/>
            <person name="Drula E."/>
            <person name="Kohler A."/>
            <person name="Sanchez-Garcia M."/>
            <person name="Andreopoulos B."/>
            <person name="Barry K.W."/>
            <person name="Bonito G."/>
            <person name="Buee M."/>
            <person name="Carver A."/>
            <person name="Chen C."/>
            <person name="Cichocki N."/>
            <person name="Clum A."/>
            <person name="Culley D."/>
            <person name="Crous P.W."/>
            <person name="Fauchery L."/>
            <person name="Girlanda M."/>
            <person name="Hayes R."/>
            <person name="Keri Z."/>
            <person name="Labutti K."/>
            <person name="Lipzen A."/>
            <person name="Lombard V."/>
            <person name="Magnuson J."/>
            <person name="Maillard F."/>
            <person name="Morin E."/>
            <person name="Murat C."/>
            <person name="Nolan M."/>
            <person name="Ohm R."/>
            <person name="Pangilinan J."/>
            <person name="Pereira M."/>
            <person name="Perotto S."/>
            <person name="Peter M."/>
            <person name="Riley R."/>
            <person name="Sitrit Y."/>
            <person name="Stielow B."/>
            <person name="Szollosi G."/>
            <person name="Zifcakova L."/>
            <person name="Stursova M."/>
            <person name="Spatafora J.W."/>
            <person name="Tedersoo L."/>
            <person name="Vaario L.-M."/>
            <person name="Yamada A."/>
            <person name="Yan M."/>
            <person name="Wang P."/>
            <person name="Xu J."/>
            <person name="Bruns T."/>
            <person name="Baldrian P."/>
            <person name="Vilgalys R."/>
            <person name="Henrissat B."/>
            <person name="Grigoriev I.V."/>
            <person name="Hibbett D."/>
            <person name="Nagy L.G."/>
            <person name="Martin F.M."/>
        </authorList>
    </citation>
    <scope>NUCLEOTIDE SEQUENCE</scope>
    <source>
        <strain evidence="2">UH-Tt-Lm1</strain>
    </source>
</reference>
<feature type="compositionally biased region" description="Low complexity" evidence="1">
    <location>
        <begin position="287"/>
        <end position="299"/>
    </location>
</feature>
<gene>
    <name evidence="2" type="ORF">BJ322DRAFT_1148853</name>
</gene>
<feature type="region of interest" description="Disordered" evidence="1">
    <location>
        <begin position="240"/>
        <end position="311"/>
    </location>
</feature>